<dbReference type="InterPro" id="IPR006016">
    <property type="entry name" value="UspA"/>
</dbReference>
<dbReference type="Gene3D" id="3.40.50.620">
    <property type="entry name" value="HUPs"/>
    <property type="match status" value="2"/>
</dbReference>
<dbReference type="AlphaFoldDB" id="A0A343TIN1"/>
<proteinExistence type="inferred from homology"/>
<gene>
    <name evidence="3" type="primary">uspA13</name>
    <name evidence="3" type="ORF">AArcSl_1322</name>
</gene>
<dbReference type="PRINTS" id="PR01438">
    <property type="entry name" value="UNVRSLSTRESS"/>
</dbReference>
<comment type="similarity">
    <text evidence="1">Belongs to the universal stress protein A family.</text>
</comment>
<dbReference type="EMBL" id="CP025066">
    <property type="protein sequence ID" value="AUX08953.1"/>
    <property type="molecule type" value="Genomic_DNA"/>
</dbReference>
<evidence type="ECO:0000313" key="4">
    <source>
        <dbReference type="Proteomes" id="UP000263012"/>
    </source>
</evidence>
<dbReference type="CDD" id="cd00293">
    <property type="entry name" value="USP-like"/>
    <property type="match status" value="2"/>
</dbReference>
<keyword evidence="4" id="KW-1185">Reference proteome</keyword>
<feature type="domain" description="UspA" evidence="2">
    <location>
        <begin position="45"/>
        <end position="177"/>
    </location>
</feature>
<dbReference type="Proteomes" id="UP000263012">
    <property type="component" value="Chromosome"/>
</dbReference>
<evidence type="ECO:0000259" key="2">
    <source>
        <dbReference type="Pfam" id="PF00582"/>
    </source>
</evidence>
<accession>A0A343TIN1</accession>
<dbReference type="InterPro" id="IPR006015">
    <property type="entry name" value="Universal_stress_UspA"/>
</dbReference>
<name>A0A343TIN1_9EURY</name>
<dbReference type="KEGG" id="hdf:AArcSl_1322"/>
<dbReference type="Pfam" id="PF00582">
    <property type="entry name" value="Usp"/>
    <property type="match status" value="2"/>
</dbReference>
<protein>
    <submittedName>
        <fullName evidence="3">Universal stress protein UspA</fullName>
    </submittedName>
</protein>
<feature type="domain" description="UspA" evidence="2">
    <location>
        <begin position="188"/>
        <end position="312"/>
    </location>
</feature>
<dbReference type="PANTHER" id="PTHR46268:SF6">
    <property type="entry name" value="UNIVERSAL STRESS PROTEIN UP12"/>
    <property type="match status" value="1"/>
</dbReference>
<evidence type="ECO:0000256" key="1">
    <source>
        <dbReference type="ARBA" id="ARBA00008791"/>
    </source>
</evidence>
<dbReference type="InterPro" id="IPR014729">
    <property type="entry name" value="Rossmann-like_a/b/a_fold"/>
</dbReference>
<evidence type="ECO:0000313" key="3">
    <source>
        <dbReference type="EMBL" id="AUX08953.1"/>
    </source>
</evidence>
<dbReference type="SUPFAM" id="SSF52402">
    <property type="entry name" value="Adenine nucleotide alpha hydrolases-like"/>
    <property type="match status" value="2"/>
</dbReference>
<sequence length="319" mass="34536">MTRRSLESLAAPTTDWTPSSRRFERTLMVLPVQRSTMGRLSEGGTLLVPISNPDTRDRLMDTAIDIARERSMRIVVLHVVDVPPQIPLSQGSAVLSEDDAERQLLSSATEQARDAGVEVDTRLRYARDVATGIVGAVEEYDADGLLAGWHGRPRRRDIVLGSFLDRLLAEAPCDLFVKRIRAPSAEIESILVPAAGGPHGDLAVELAGAIAAQHGATVHLLHVRSPDSSEPDREGTEALFSEYESLLEPFGVEVTTQTVEHDHVAGAITDETQHHELTVLGASQEPFLKRKLVGSVAEGVGRAAENSVIMVRGGPEEKD</sequence>
<dbReference type="PANTHER" id="PTHR46268">
    <property type="entry name" value="STRESS RESPONSE PROTEIN NHAX"/>
    <property type="match status" value="1"/>
</dbReference>
<reference evidence="4" key="1">
    <citation type="submission" date="2017-11" db="EMBL/GenBank/DDBJ databases">
        <title>Phenotypic and genomic properties of facultatively anaerobic sulfur-reducing natronoarchaea from hypersaline soda lakes.</title>
        <authorList>
            <person name="Sorokin D.Y."/>
            <person name="Kublanov I.V."/>
            <person name="Roman P."/>
            <person name="Sinninghe Damste J.S."/>
            <person name="Golyshin P.N."/>
            <person name="Rojo D."/>
            <person name="Ciordia S."/>
            <person name="Mena M.D.C."/>
            <person name="Ferrer M."/>
            <person name="Messina E."/>
            <person name="Smedile F."/>
            <person name="La Spada G."/>
            <person name="La Cono V."/>
            <person name="Yakimov M.M."/>
        </authorList>
    </citation>
    <scope>NUCLEOTIDE SEQUENCE [LARGE SCALE GENOMIC DNA]</scope>
    <source>
        <strain evidence="4">AArc-Sl</strain>
    </source>
</reference>
<organism evidence="3 4">
    <name type="scientific">Halalkaliarchaeum desulfuricum</name>
    <dbReference type="NCBI Taxonomy" id="2055893"/>
    <lineage>
        <taxon>Archaea</taxon>
        <taxon>Methanobacteriati</taxon>
        <taxon>Methanobacteriota</taxon>
        <taxon>Stenosarchaea group</taxon>
        <taxon>Halobacteria</taxon>
        <taxon>Halobacteriales</taxon>
        <taxon>Haloferacaceae</taxon>
        <taxon>Halalkaliarchaeum</taxon>
    </lineage>
</organism>